<dbReference type="RefSeq" id="WP_232176849.1">
    <property type="nucleotide sequence ID" value="NZ_JAJPWV010000002.1"/>
</dbReference>
<dbReference type="PANTHER" id="PTHR36974">
    <property type="entry name" value="MEMBRANE PROTEIN-RELATED"/>
    <property type="match status" value="1"/>
</dbReference>
<dbReference type="PANTHER" id="PTHR36974:SF1">
    <property type="entry name" value="DOXX FAMILY MEMBRANE PROTEIN"/>
    <property type="match status" value="1"/>
</dbReference>
<dbReference type="EMBL" id="JAJPWV010000002">
    <property type="protein sequence ID" value="MCD8740451.1"/>
    <property type="molecule type" value="Genomic_DNA"/>
</dbReference>
<gene>
    <name evidence="2" type="ORF">LT679_07540</name>
</gene>
<keyword evidence="1" id="KW-1133">Transmembrane helix</keyword>
<keyword evidence="3" id="KW-1185">Reference proteome</keyword>
<name>A0ABS8U022_9SPHI</name>
<comment type="caution">
    <text evidence="2">The sequence shown here is derived from an EMBL/GenBank/DDBJ whole genome shotgun (WGS) entry which is preliminary data.</text>
</comment>
<keyword evidence="1" id="KW-0812">Transmembrane</keyword>
<evidence type="ECO:0000256" key="1">
    <source>
        <dbReference type="SAM" id="Phobius"/>
    </source>
</evidence>
<reference evidence="2 3" key="1">
    <citation type="submission" date="2021-12" db="EMBL/GenBank/DDBJ databases">
        <title>Mucilaginibacter roseus genome.</title>
        <authorList>
            <person name="Ferreira J.R."/>
            <person name="Newman J.D."/>
        </authorList>
    </citation>
    <scope>NUCLEOTIDE SEQUENCE [LARGE SCALE GENOMIC DNA]</scope>
    <source>
        <strain evidence="2 3">LMG 28454</strain>
    </source>
</reference>
<sequence length="128" mass="14284">MKKAALIIMILGYLLAGINHFIHPASYIKIIPQYLPMPVTLNLLAGIFEVLFALMLIFRQTRKLASYGIILMLIAFLPVHIDMVVRAPMQLGNVTVTPLLAWVRLIVLQPLLIAWAWWCGSAGHKPAA</sequence>
<dbReference type="Proteomes" id="UP001199919">
    <property type="component" value="Unassembled WGS sequence"/>
</dbReference>
<feature type="transmembrane region" description="Helical" evidence="1">
    <location>
        <begin position="101"/>
        <end position="120"/>
    </location>
</feature>
<evidence type="ECO:0000313" key="3">
    <source>
        <dbReference type="Proteomes" id="UP001199919"/>
    </source>
</evidence>
<keyword evidence="1" id="KW-0472">Membrane</keyword>
<accession>A0ABS8U022</accession>
<organism evidence="2 3">
    <name type="scientific">Mucilaginibacter roseus</name>
    <dbReference type="NCBI Taxonomy" id="1528868"/>
    <lineage>
        <taxon>Bacteria</taxon>
        <taxon>Pseudomonadati</taxon>
        <taxon>Bacteroidota</taxon>
        <taxon>Sphingobacteriia</taxon>
        <taxon>Sphingobacteriales</taxon>
        <taxon>Sphingobacteriaceae</taxon>
        <taxon>Mucilaginibacter</taxon>
    </lineage>
</organism>
<protein>
    <submittedName>
        <fullName evidence="2">DoxX family protein</fullName>
    </submittedName>
</protein>
<feature type="transmembrane region" description="Helical" evidence="1">
    <location>
        <begin position="34"/>
        <end position="57"/>
    </location>
</feature>
<feature type="transmembrane region" description="Helical" evidence="1">
    <location>
        <begin position="64"/>
        <end position="81"/>
    </location>
</feature>
<evidence type="ECO:0000313" key="2">
    <source>
        <dbReference type="EMBL" id="MCD8740451.1"/>
    </source>
</evidence>
<proteinExistence type="predicted"/>